<evidence type="ECO:0000256" key="4">
    <source>
        <dbReference type="PROSITE-ProRule" id="PRU00335"/>
    </source>
</evidence>
<dbReference type="Proteomes" id="UP001060018">
    <property type="component" value="Chromosome"/>
</dbReference>
<proteinExistence type="predicted"/>
<dbReference type="PRINTS" id="PR00455">
    <property type="entry name" value="HTHTETR"/>
</dbReference>
<dbReference type="InterPro" id="IPR001647">
    <property type="entry name" value="HTH_TetR"/>
</dbReference>
<dbReference type="SUPFAM" id="SSF48498">
    <property type="entry name" value="Tetracyclin repressor-like, C-terminal domain"/>
    <property type="match status" value="1"/>
</dbReference>
<dbReference type="AlphaFoldDB" id="A0AA95BSB1"/>
<dbReference type="PROSITE" id="PS50977">
    <property type="entry name" value="HTH_TETR_2"/>
    <property type="match status" value="1"/>
</dbReference>
<dbReference type="InterPro" id="IPR036271">
    <property type="entry name" value="Tet_transcr_reg_TetR-rel_C_sf"/>
</dbReference>
<dbReference type="GO" id="GO:0003677">
    <property type="term" value="F:DNA binding"/>
    <property type="evidence" value="ECO:0007669"/>
    <property type="project" value="UniProtKB-UniRule"/>
</dbReference>
<organism evidence="6 7">
    <name type="scientific">Glutamicibacter halophytocola</name>
    <dbReference type="NCBI Taxonomy" id="1933880"/>
    <lineage>
        <taxon>Bacteria</taxon>
        <taxon>Bacillati</taxon>
        <taxon>Actinomycetota</taxon>
        <taxon>Actinomycetes</taxon>
        <taxon>Micrococcales</taxon>
        <taxon>Micrococcaceae</taxon>
        <taxon>Glutamicibacter</taxon>
    </lineage>
</organism>
<sequence length="189" mass="19774">MSPRITARTKLLDAAAQLFYADGISATGIDAVIAKAGVAKMSLYNNFESKTGLVLAYLQARHQEWLALYQRRLEKASAGAGGVLAIVDAYIDHAEAGYEHGFRGCGLLNAAAELPAGDPGRAIVAAHKSQVEQLLAGHLETLTAKKQAALLAGQISFLLEGAISRAGLEGSSALLLRARSMISDMVGAL</sequence>
<evidence type="ECO:0000256" key="3">
    <source>
        <dbReference type="ARBA" id="ARBA00023163"/>
    </source>
</evidence>
<dbReference type="RefSeq" id="WP_257745790.1">
    <property type="nucleotide sequence ID" value="NZ_CP102487.1"/>
</dbReference>
<keyword evidence="1" id="KW-0805">Transcription regulation</keyword>
<dbReference type="Pfam" id="PF00440">
    <property type="entry name" value="TetR_N"/>
    <property type="match status" value="1"/>
</dbReference>
<dbReference type="SUPFAM" id="SSF46689">
    <property type="entry name" value="Homeodomain-like"/>
    <property type="match status" value="1"/>
</dbReference>
<accession>A0AA95BSB1</accession>
<dbReference type="EMBL" id="CP102487">
    <property type="protein sequence ID" value="UUX59307.1"/>
    <property type="molecule type" value="Genomic_DNA"/>
</dbReference>
<evidence type="ECO:0000259" key="5">
    <source>
        <dbReference type="PROSITE" id="PS50977"/>
    </source>
</evidence>
<evidence type="ECO:0000313" key="7">
    <source>
        <dbReference type="Proteomes" id="UP001060018"/>
    </source>
</evidence>
<keyword evidence="3" id="KW-0804">Transcription</keyword>
<feature type="DNA-binding region" description="H-T-H motif" evidence="4">
    <location>
        <begin position="28"/>
        <end position="47"/>
    </location>
</feature>
<gene>
    <name evidence="6" type="ORF">NUH22_01310</name>
</gene>
<keyword evidence="2 4" id="KW-0238">DNA-binding</keyword>
<evidence type="ECO:0000256" key="2">
    <source>
        <dbReference type="ARBA" id="ARBA00023125"/>
    </source>
</evidence>
<feature type="domain" description="HTH tetR-type" evidence="5">
    <location>
        <begin position="5"/>
        <end position="65"/>
    </location>
</feature>
<name>A0AA95BSB1_9MICC</name>
<reference evidence="6" key="1">
    <citation type="journal article" date="2022" name="Pest Manag. Sci.">
        <title>Glutamicibacter halophytocola-mediated host fitness of potato tuber moth on Solanaceae crops.</title>
        <authorList>
            <person name="Wang W."/>
            <person name="Xiao G."/>
            <person name="Du G."/>
            <person name="Chang L."/>
            <person name="Yang Y."/>
            <person name="Ye J."/>
            <person name="Chen B."/>
        </authorList>
    </citation>
    <scope>NUCLEOTIDE SEQUENCE</scope>
    <source>
        <strain evidence="6">S2</strain>
    </source>
</reference>
<protein>
    <submittedName>
        <fullName evidence="6">TetR/AcrR family transcriptional regulator</fullName>
    </submittedName>
</protein>
<dbReference type="PANTHER" id="PTHR47506">
    <property type="entry name" value="TRANSCRIPTIONAL REGULATORY PROTEIN"/>
    <property type="match status" value="1"/>
</dbReference>
<dbReference type="InterPro" id="IPR009057">
    <property type="entry name" value="Homeodomain-like_sf"/>
</dbReference>
<dbReference type="Gene3D" id="1.10.357.10">
    <property type="entry name" value="Tetracycline Repressor, domain 2"/>
    <property type="match status" value="1"/>
</dbReference>
<evidence type="ECO:0000256" key="1">
    <source>
        <dbReference type="ARBA" id="ARBA00023015"/>
    </source>
</evidence>
<evidence type="ECO:0000313" key="6">
    <source>
        <dbReference type="EMBL" id="UUX59307.1"/>
    </source>
</evidence>
<dbReference type="PANTHER" id="PTHR47506:SF1">
    <property type="entry name" value="HTH-TYPE TRANSCRIPTIONAL REGULATOR YJDC"/>
    <property type="match status" value="1"/>
</dbReference>